<evidence type="ECO:0000259" key="4">
    <source>
        <dbReference type="Pfam" id="PF07992"/>
    </source>
</evidence>
<dbReference type="Gene3D" id="3.50.50.60">
    <property type="entry name" value="FAD/NAD(P)-binding domain"/>
    <property type="match status" value="2"/>
</dbReference>
<dbReference type="SUPFAM" id="SSF51905">
    <property type="entry name" value="FAD/NAD(P)-binding domain"/>
    <property type="match status" value="1"/>
</dbReference>
<dbReference type="AlphaFoldDB" id="A0A5J6ZCA5"/>
<protein>
    <submittedName>
        <fullName evidence="5">NADH dehydrogenase</fullName>
        <ecNumber evidence="5">1.6.99.3</ecNumber>
    </submittedName>
</protein>
<organism evidence="5 6">
    <name type="scientific">Corynebacterium urogenitale</name>
    <dbReference type="NCBI Taxonomy" id="2487892"/>
    <lineage>
        <taxon>Bacteria</taxon>
        <taxon>Bacillati</taxon>
        <taxon>Actinomycetota</taxon>
        <taxon>Actinomycetes</taxon>
        <taxon>Mycobacteriales</taxon>
        <taxon>Corynebacteriaceae</taxon>
        <taxon>Corynebacterium</taxon>
    </lineage>
</organism>
<keyword evidence="6" id="KW-1185">Reference proteome</keyword>
<dbReference type="GO" id="GO:0004791">
    <property type="term" value="F:thioredoxin-disulfide reductase (NADPH) activity"/>
    <property type="evidence" value="ECO:0007669"/>
    <property type="project" value="UniProtKB-EC"/>
</dbReference>
<reference evidence="6" key="1">
    <citation type="submission" date="2019-10" db="EMBL/GenBank/DDBJ databases">
        <title>Complete genome sequence of Corynebacterium urogenitalis DSM 108747, isolated from the genital tract of a cow.</title>
        <authorList>
            <person name="Ruckert C."/>
            <person name="Ballas P."/>
            <person name="Wagener K."/>
            <person name="Drillich M."/>
            <person name="Kaempfer P."/>
            <person name="Busse H.-J."/>
            <person name="Ehling-Schulz M."/>
        </authorList>
    </citation>
    <scope>NUCLEOTIDE SEQUENCE [LARGE SCALE GENOMIC DNA]</scope>
    <source>
        <strain evidence="6">LMM 1652</strain>
    </source>
</reference>
<dbReference type="InterPro" id="IPR023753">
    <property type="entry name" value="FAD/NAD-binding_dom"/>
</dbReference>
<dbReference type="OrthoDB" id="9786503at2"/>
<comment type="catalytic activity">
    <reaction evidence="3">
        <text>[thioredoxin]-dithiol + NADP(+) = [thioredoxin]-disulfide + NADPH + H(+)</text>
        <dbReference type="Rhea" id="RHEA:20345"/>
        <dbReference type="Rhea" id="RHEA-COMP:10698"/>
        <dbReference type="Rhea" id="RHEA-COMP:10700"/>
        <dbReference type="ChEBI" id="CHEBI:15378"/>
        <dbReference type="ChEBI" id="CHEBI:29950"/>
        <dbReference type="ChEBI" id="CHEBI:50058"/>
        <dbReference type="ChEBI" id="CHEBI:57783"/>
        <dbReference type="ChEBI" id="CHEBI:58349"/>
        <dbReference type="EC" id="1.8.1.9"/>
    </reaction>
</comment>
<sequence length="354" mass="37609">MTRIEQHGLVLIERVPRALFLGQARHTLKMVTVVNNLAFMDGQVEILVIGGSFAGLAAAKALARSNRSVAVIDSGSPRNEPSPRASNVLGREGEAPVDIVATARQEALNYGVELLEGRAVQVQQRALSDYADGIGFVVQYEQNSREIAECVARRVILATGLSDEVPDLPGLSEGWGEDVLHCPYCHGYEYRGRRVAILATNSFIAHFAALFARLSEVTVVEHAGEIDEESRRLIEAAGARIVSGPAISVKRSAGVSVELAGGVEVEADAVAVMPYFRANADLYTAMGGELEELPNGVQVPTDEVGQTSIPGLWAAGNVADAQAMLEGAVAHGVKVAAMLNANMEMADLQARAEN</sequence>
<proteinExistence type="predicted"/>
<feature type="domain" description="FAD/NAD(P)-binding" evidence="4">
    <location>
        <begin position="45"/>
        <end position="325"/>
    </location>
</feature>
<keyword evidence="2 5" id="KW-0560">Oxidoreductase</keyword>
<evidence type="ECO:0000256" key="2">
    <source>
        <dbReference type="ARBA" id="ARBA00023002"/>
    </source>
</evidence>
<dbReference type="PANTHER" id="PTHR48105">
    <property type="entry name" value="THIOREDOXIN REDUCTASE 1-RELATED-RELATED"/>
    <property type="match status" value="1"/>
</dbReference>
<dbReference type="Pfam" id="PF07992">
    <property type="entry name" value="Pyr_redox_2"/>
    <property type="match status" value="1"/>
</dbReference>
<dbReference type="PRINTS" id="PR00368">
    <property type="entry name" value="FADPNR"/>
</dbReference>
<keyword evidence="1" id="KW-0285">Flavoprotein</keyword>
<gene>
    <name evidence="5" type="primary">ahpF</name>
    <name evidence="5" type="ORF">CUROG_08455</name>
</gene>
<name>A0A5J6ZCA5_9CORY</name>
<dbReference type="InterPro" id="IPR050097">
    <property type="entry name" value="Ferredoxin-NADP_redctase_2"/>
</dbReference>
<dbReference type="KEGG" id="cuo:CUROG_08455"/>
<dbReference type="EMBL" id="CP045032">
    <property type="protein sequence ID" value="QFQ03039.1"/>
    <property type="molecule type" value="Genomic_DNA"/>
</dbReference>
<dbReference type="PRINTS" id="PR00469">
    <property type="entry name" value="PNDRDTASEII"/>
</dbReference>
<evidence type="ECO:0000313" key="5">
    <source>
        <dbReference type="EMBL" id="QFQ03039.1"/>
    </source>
</evidence>
<evidence type="ECO:0000256" key="1">
    <source>
        <dbReference type="ARBA" id="ARBA00022630"/>
    </source>
</evidence>
<dbReference type="InterPro" id="IPR036188">
    <property type="entry name" value="FAD/NAD-bd_sf"/>
</dbReference>
<dbReference type="EC" id="1.6.99.3" evidence="5"/>
<accession>A0A5J6ZCA5</accession>
<evidence type="ECO:0000313" key="6">
    <source>
        <dbReference type="Proteomes" id="UP000326711"/>
    </source>
</evidence>
<dbReference type="Proteomes" id="UP000326711">
    <property type="component" value="Chromosome"/>
</dbReference>
<evidence type="ECO:0000256" key="3">
    <source>
        <dbReference type="ARBA" id="ARBA00048132"/>
    </source>
</evidence>